<proteinExistence type="predicted"/>
<dbReference type="GeneID" id="20326366"/>
<gene>
    <name evidence="2" type="ORF">T265_12198</name>
</gene>
<dbReference type="CTD" id="20326366"/>
<evidence type="ECO:0000256" key="1">
    <source>
        <dbReference type="SAM" id="MobiDB-lite"/>
    </source>
</evidence>
<dbReference type="KEGG" id="ovi:T265_12198"/>
<dbReference type="AlphaFoldDB" id="A0A074Z616"/>
<keyword evidence="3" id="KW-1185">Reference proteome</keyword>
<accession>A0A074Z616</accession>
<dbReference type="Proteomes" id="UP000054324">
    <property type="component" value="Unassembled WGS sequence"/>
</dbReference>
<dbReference type="RefSeq" id="XP_009177588.1">
    <property type="nucleotide sequence ID" value="XM_009179324.1"/>
</dbReference>
<protein>
    <submittedName>
        <fullName evidence="2">Uncharacterized protein</fullName>
    </submittedName>
</protein>
<sequence length="67" mass="7288">MVPLLRVILGDMAHSEVSQTRGAALKFMTVEISDREAKDVNKEVVFGKPSERDSTSDPNAGLNCVNI</sequence>
<reference evidence="2 3" key="1">
    <citation type="submission" date="2013-11" db="EMBL/GenBank/DDBJ databases">
        <title>Opisthorchis viverrini - life in the bile duct.</title>
        <authorList>
            <person name="Young N.D."/>
            <person name="Nagarajan N."/>
            <person name="Lin S.J."/>
            <person name="Korhonen P.K."/>
            <person name="Jex A.R."/>
            <person name="Hall R.S."/>
            <person name="Safavi-Hemami H."/>
            <person name="Kaewkong W."/>
            <person name="Bertrand D."/>
            <person name="Gao S."/>
            <person name="Seet Q."/>
            <person name="Wongkham S."/>
            <person name="Teh B.T."/>
            <person name="Wongkham C."/>
            <person name="Intapan P.M."/>
            <person name="Maleewong W."/>
            <person name="Yang X."/>
            <person name="Hu M."/>
            <person name="Wang Z."/>
            <person name="Hofmann A."/>
            <person name="Sternberg P.W."/>
            <person name="Tan P."/>
            <person name="Wang J."/>
            <person name="Gasser R.B."/>
        </authorList>
    </citation>
    <scope>NUCLEOTIDE SEQUENCE [LARGE SCALE GENOMIC DNA]</scope>
</reference>
<evidence type="ECO:0000313" key="3">
    <source>
        <dbReference type="Proteomes" id="UP000054324"/>
    </source>
</evidence>
<dbReference type="EMBL" id="KL598846">
    <property type="protein sequence ID" value="KER18665.1"/>
    <property type="molecule type" value="Genomic_DNA"/>
</dbReference>
<organism evidence="2 3">
    <name type="scientific">Opisthorchis viverrini</name>
    <name type="common">Southeast Asian liver fluke</name>
    <dbReference type="NCBI Taxonomy" id="6198"/>
    <lineage>
        <taxon>Eukaryota</taxon>
        <taxon>Metazoa</taxon>
        <taxon>Spiralia</taxon>
        <taxon>Lophotrochozoa</taxon>
        <taxon>Platyhelminthes</taxon>
        <taxon>Trematoda</taxon>
        <taxon>Digenea</taxon>
        <taxon>Opisthorchiida</taxon>
        <taxon>Opisthorchiata</taxon>
        <taxon>Opisthorchiidae</taxon>
        <taxon>Opisthorchis</taxon>
    </lineage>
</organism>
<evidence type="ECO:0000313" key="2">
    <source>
        <dbReference type="EMBL" id="KER18665.1"/>
    </source>
</evidence>
<feature type="region of interest" description="Disordered" evidence="1">
    <location>
        <begin position="43"/>
        <end position="67"/>
    </location>
</feature>
<name>A0A074Z616_OPIVI</name>